<evidence type="ECO:0000313" key="2">
    <source>
        <dbReference type="Proteomes" id="UP000000311"/>
    </source>
</evidence>
<reference evidence="1 2" key="1">
    <citation type="journal article" date="2010" name="Science">
        <title>Genomic comparison of the ants Camponotus floridanus and Harpegnathos saltator.</title>
        <authorList>
            <person name="Bonasio R."/>
            <person name="Zhang G."/>
            <person name="Ye C."/>
            <person name="Mutti N.S."/>
            <person name="Fang X."/>
            <person name="Qin N."/>
            <person name="Donahue G."/>
            <person name="Yang P."/>
            <person name="Li Q."/>
            <person name="Li C."/>
            <person name="Zhang P."/>
            <person name="Huang Z."/>
            <person name="Berger S.L."/>
            <person name="Reinberg D."/>
            <person name="Wang J."/>
            <person name="Liebig J."/>
        </authorList>
    </citation>
    <scope>NUCLEOTIDE SEQUENCE [LARGE SCALE GENOMIC DNA]</scope>
    <source>
        <strain evidence="2">C129</strain>
    </source>
</reference>
<evidence type="ECO:0000313" key="1">
    <source>
        <dbReference type="EMBL" id="EFN60892.1"/>
    </source>
</evidence>
<proteinExistence type="predicted"/>
<name>E2B097_CAMFO</name>
<keyword evidence="2" id="KW-1185">Reference proteome</keyword>
<feature type="non-terminal residue" evidence="1">
    <location>
        <position position="1"/>
    </location>
</feature>
<sequence>KLIRKTNQPLQQLTRRFAEIETIHNNETFKIYSNSYDMEKCFTHSHCDGPITKDFISVQQYKIFCNNQYYI</sequence>
<dbReference type="EMBL" id="GL444471">
    <property type="protein sequence ID" value="EFN60892.1"/>
    <property type="molecule type" value="Genomic_DNA"/>
</dbReference>
<dbReference type="Proteomes" id="UP000000311">
    <property type="component" value="Unassembled WGS sequence"/>
</dbReference>
<organism evidence="2">
    <name type="scientific">Camponotus floridanus</name>
    <name type="common">Florida carpenter ant</name>
    <dbReference type="NCBI Taxonomy" id="104421"/>
    <lineage>
        <taxon>Eukaryota</taxon>
        <taxon>Metazoa</taxon>
        <taxon>Ecdysozoa</taxon>
        <taxon>Arthropoda</taxon>
        <taxon>Hexapoda</taxon>
        <taxon>Insecta</taxon>
        <taxon>Pterygota</taxon>
        <taxon>Neoptera</taxon>
        <taxon>Endopterygota</taxon>
        <taxon>Hymenoptera</taxon>
        <taxon>Apocrita</taxon>
        <taxon>Aculeata</taxon>
        <taxon>Formicoidea</taxon>
        <taxon>Formicidae</taxon>
        <taxon>Formicinae</taxon>
        <taxon>Camponotus</taxon>
    </lineage>
</organism>
<protein>
    <submittedName>
        <fullName evidence="1">Uncharacterized protein</fullName>
    </submittedName>
</protein>
<dbReference type="AlphaFoldDB" id="E2B097"/>
<feature type="non-terminal residue" evidence="1">
    <location>
        <position position="71"/>
    </location>
</feature>
<accession>E2B097</accession>
<gene>
    <name evidence="1" type="ORF">EAG_00036</name>
</gene>
<dbReference type="InParanoid" id="E2B097"/>